<gene>
    <name evidence="5" type="ORF">RZN69_04515</name>
</gene>
<comment type="similarity">
    <text evidence="3">Belongs to the peptidase C56 family. HSP31-like subfamily.</text>
</comment>
<dbReference type="GO" id="GO:0005737">
    <property type="term" value="C:cytoplasm"/>
    <property type="evidence" value="ECO:0007669"/>
    <property type="project" value="TreeGrafter"/>
</dbReference>
<evidence type="ECO:0000259" key="4">
    <source>
        <dbReference type="Pfam" id="PF01965"/>
    </source>
</evidence>
<keyword evidence="6" id="KW-1185">Reference proteome</keyword>
<dbReference type="CDD" id="cd03141">
    <property type="entry name" value="GATase1_Hsp31_like"/>
    <property type="match status" value="1"/>
</dbReference>
<dbReference type="Pfam" id="PF01965">
    <property type="entry name" value="DJ-1_PfpI"/>
    <property type="match status" value="1"/>
</dbReference>
<evidence type="ECO:0000313" key="6">
    <source>
        <dbReference type="Proteomes" id="UP001304300"/>
    </source>
</evidence>
<evidence type="ECO:0000256" key="2">
    <source>
        <dbReference type="ARBA" id="ARBA00023239"/>
    </source>
</evidence>
<evidence type="ECO:0000256" key="1">
    <source>
        <dbReference type="ARBA" id="ARBA00023016"/>
    </source>
</evidence>
<organism evidence="5 6">
    <name type="scientific">Rubellicoccus peritrichatus</name>
    <dbReference type="NCBI Taxonomy" id="3080537"/>
    <lineage>
        <taxon>Bacteria</taxon>
        <taxon>Pseudomonadati</taxon>
        <taxon>Verrucomicrobiota</taxon>
        <taxon>Opitutia</taxon>
        <taxon>Puniceicoccales</taxon>
        <taxon>Cerasicoccaceae</taxon>
        <taxon>Rubellicoccus</taxon>
    </lineage>
</organism>
<accession>A0AAQ3LBN3</accession>
<sequence>MMELLKIVILFVVTSHAEMGETGEPTGMWLEEAAAPYYAFIDAGYDVVVASPKGGKTPIDPRSLEAGNQTDATKRFLSDSKARKAFMEAIPLDELSDVEYTAVFLPGGHGPMWDLANNEKLGDILVEAQKQNKPIGAVCHGPAGLLSAKDTDGNWIFADKEMTAFTNSEESAVQLDKVVPFLLETEIVKQGATFSRRTNFTPHVVVDGLLVTGQNPPSSEGTAEEIIRLIQN</sequence>
<dbReference type="PANTHER" id="PTHR48094:SF11">
    <property type="entry name" value="GLUTATHIONE-INDEPENDENT GLYOXALASE HSP31-RELATED"/>
    <property type="match status" value="1"/>
</dbReference>
<dbReference type="AlphaFoldDB" id="A0AAQ3LBN3"/>
<dbReference type="EMBL" id="CP136920">
    <property type="protein sequence ID" value="WOO42342.1"/>
    <property type="molecule type" value="Genomic_DNA"/>
</dbReference>
<dbReference type="RefSeq" id="WP_317834861.1">
    <property type="nucleotide sequence ID" value="NZ_CP136920.1"/>
</dbReference>
<dbReference type="InterPro" id="IPR002818">
    <property type="entry name" value="DJ-1/PfpI"/>
</dbReference>
<reference evidence="5 6" key="1">
    <citation type="submission" date="2023-10" db="EMBL/GenBank/DDBJ databases">
        <title>Rubellicoccus peritrichatus gen. nov., sp. nov., isolated from an algae of coral reef tank.</title>
        <authorList>
            <person name="Luo J."/>
        </authorList>
    </citation>
    <scope>NUCLEOTIDE SEQUENCE [LARGE SCALE GENOMIC DNA]</scope>
    <source>
        <strain evidence="5 6">CR14</strain>
    </source>
</reference>
<dbReference type="Proteomes" id="UP001304300">
    <property type="component" value="Chromosome"/>
</dbReference>
<dbReference type="KEGG" id="puo:RZN69_04515"/>
<keyword evidence="1" id="KW-0346">Stress response</keyword>
<dbReference type="SUPFAM" id="SSF52317">
    <property type="entry name" value="Class I glutamine amidotransferase-like"/>
    <property type="match status" value="1"/>
</dbReference>
<feature type="domain" description="DJ-1/PfpI" evidence="4">
    <location>
        <begin position="31"/>
        <end position="227"/>
    </location>
</feature>
<dbReference type="PANTHER" id="PTHR48094">
    <property type="entry name" value="PROTEIN/NUCLEIC ACID DEGLYCASE DJ-1-RELATED"/>
    <property type="match status" value="1"/>
</dbReference>
<dbReference type="GO" id="GO:0019243">
    <property type="term" value="P:methylglyoxal catabolic process to D-lactate via S-lactoyl-glutathione"/>
    <property type="evidence" value="ECO:0007669"/>
    <property type="project" value="TreeGrafter"/>
</dbReference>
<keyword evidence="2" id="KW-0456">Lyase</keyword>
<evidence type="ECO:0000256" key="3">
    <source>
        <dbReference type="ARBA" id="ARBA00038493"/>
    </source>
</evidence>
<protein>
    <submittedName>
        <fullName evidence="5">Type 1 glutamine amidotransferase domain-containing protein</fullName>
    </submittedName>
</protein>
<dbReference type="InterPro" id="IPR050325">
    <property type="entry name" value="Prot/Nucl_acid_deglycase"/>
</dbReference>
<name>A0AAQ3LBN3_9BACT</name>
<keyword evidence="5" id="KW-0315">Glutamine amidotransferase</keyword>
<dbReference type="Gene3D" id="3.40.50.880">
    <property type="match status" value="1"/>
</dbReference>
<dbReference type="InterPro" id="IPR029062">
    <property type="entry name" value="Class_I_gatase-like"/>
</dbReference>
<evidence type="ECO:0000313" key="5">
    <source>
        <dbReference type="EMBL" id="WOO42342.1"/>
    </source>
</evidence>
<dbReference type="GO" id="GO:0019172">
    <property type="term" value="F:glyoxalase III activity"/>
    <property type="evidence" value="ECO:0007669"/>
    <property type="project" value="TreeGrafter"/>
</dbReference>
<proteinExistence type="inferred from homology"/>